<comment type="caution">
    <text evidence="1">The sequence shown here is derived from an EMBL/GenBank/DDBJ whole genome shotgun (WGS) entry which is preliminary data.</text>
</comment>
<evidence type="ECO:0000313" key="2">
    <source>
        <dbReference type="Proteomes" id="UP001153555"/>
    </source>
</evidence>
<dbReference type="PANTHER" id="PTHR35317:SF23">
    <property type="entry name" value="OS04G0629600 PROTEIN"/>
    <property type="match status" value="1"/>
</dbReference>
<reference evidence="1" key="1">
    <citation type="submission" date="2019-12" db="EMBL/GenBank/DDBJ databases">
        <authorList>
            <person name="Scholes J."/>
        </authorList>
    </citation>
    <scope>NUCLEOTIDE SEQUENCE</scope>
</reference>
<organism evidence="1 2">
    <name type="scientific">Striga hermonthica</name>
    <name type="common">Purple witchweed</name>
    <name type="synonym">Buchnera hermonthica</name>
    <dbReference type="NCBI Taxonomy" id="68872"/>
    <lineage>
        <taxon>Eukaryota</taxon>
        <taxon>Viridiplantae</taxon>
        <taxon>Streptophyta</taxon>
        <taxon>Embryophyta</taxon>
        <taxon>Tracheophyta</taxon>
        <taxon>Spermatophyta</taxon>
        <taxon>Magnoliopsida</taxon>
        <taxon>eudicotyledons</taxon>
        <taxon>Gunneridae</taxon>
        <taxon>Pentapetalae</taxon>
        <taxon>asterids</taxon>
        <taxon>lamiids</taxon>
        <taxon>Lamiales</taxon>
        <taxon>Orobanchaceae</taxon>
        <taxon>Buchnereae</taxon>
        <taxon>Striga</taxon>
    </lineage>
</organism>
<sequence>MRMTFYIKSIDGRAWLAVLTGWVPPTVEIEGEKHEKNEAEYSTGESTLANFNSKALNAIFGTVDENMFRLISTCTTAKDAWDTLQRHCEGSRSVCQTRLRLLAAKFETIRMLENENISSYTAKVMSIVNECQSLGDPISNERLVEKPL</sequence>
<protein>
    <submittedName>
        <fullName evidence="1">Gag-Pol-related retrotransposon family protein</fullName>
    </submittedName>
</protein>
<dbReference type="OrthoDB" id="913719at2759"/>
<evidence type="ECO:0000313" key="1">
    <source>
        <dbReference type="EMBL" id="CAA0839437.1"/>
    </source>
</evidence>
<name>A0A9N7RPK6_STRHE</name>
<dbReference type="Proteomes" id="UP001153555">
    <property type="component" value="Unassembled WGS sequence"/>
</dbReference>
<dbReference type="AlphaFoldDB" id="A0A9N7RPK6"/>
<keyword evidence="2" id="KW-1185">Reference proteome</keyword>
<dbReference type="PANTHER" id="PTHR35317">
    <property type="entry name" value="OS04G0629600 PROTEIN"/>
    <property type="match status" value="1"/>
</dbReference>
<proteinExistence type="predicted"/>
<gene>
    <name evidence="1" type="ORF">SHERM_06003</name>
</gene>
<dbReference type="EMBL" id="CACSLK010031421">
    <property type="protein sequence ID" value="CAA0839437.1"/>
    <property type="molecule type" value="Genomic_DNA"/>
</dbReference>
<accession>A0A9N7RPK6</accession>
<dbReference type="Pfam" id="PF14223">
    <property type="entry name" value="Retrotran_gag_2"/>
    <property type="match status" value="1"/>
</dbReference>